<evidence type="ECO:0000256" key="1">
    <source>
        <dbReference type="SAM" id="Coils"/>
    </source>
</evidence>
<feature type="signal peptide" evidence="3">
    <location>
        <begin position="1"/>
        <end position="17"/>
    </location>
</feature>
<dbReference type="InterPro" id="IPR025057">
    <property type="entry name" value="DUF3994"/>
</dbReference>
<keyword evidence="3" id="KW-0732">Signal</keyword>
<dbReference type="EMBL" id="NTSO01000040">
    <property type="protein sequence ID" value="PFF40043.1"/>
    <property type="molecule type" value="Genomic_DNA"/>
</dbReference>
<name>A0A9X6VR47_BACCE</name>
<keyword evidence="1" id="KW-0175">Coiled coil</keyword>
<dbReference type="Proteomes" id="UP000220210">
    <property type="component" value="Unassembled WGS sequence"/>
</dbReference>
<evidence type="ECO:0000256" key="3">
    <source>
        <dbReference type="SAM" id="SignalP"/>
    </source>
</evidence>
<feature type="region of interest" description="Disordered" evidence="2">
    <location>
        <begin position="72"/>
        <end position="122"/>
    </location>
</feature>
<reference evidence="5 6" key="1">
    <citation type="submission" date="2017-09" db="EMBL/GenBank/DDBJ databases">
        <title>Large-scale bioinformatics analysis of Bacillus genomes uncovers conserved roles of natural products in bacterial physiology.</title>
        <authorList>
            <consortium name="Agbiome Team Llc"/>
            <person name="Bleich R.M."/>
            <person name="Kirk G.J."/>
            <person name="Santa Maria K.C."/>
            <person name="Allen S.E."/>
            <person name="Farag S."/>
            <person name="Shank E.A."/>
            <person name="Bowers A."/>
        </authorList>
    </citation>
    <scope>NUCLEOTIDE SEQUENCE [LARGE SCALE GENOMIC DNA]</scope>
    <source>
        <strain evidence="5 6">AFS020204</strain>
    </source>
</reference>
<feature type="compositionally biased region" description="Basic and acidic residues" evidence="2">
    <location>
        <begin position="72"/>
        <end position="106"/>
    </location>
</feature>
<organism evidence="5 6">
    <name type="scientific">Bacillus cereus</name>
    <dbReference type="NCBI Taxonomy" id="1396"/>
    <lineage>
        <taxon>Bacteria</taxon>
        <taxon>Bacillati</taxon>
        <taxon>Bacillota</taxon>
        <taxon>Bacilli</taxon>
        <taxon>Bacillales</taxon>
        <taxon>Bacillaceae</taxon>
        <taxon>Bacillus</taxon>
        <taxon>Bacillus cereus group</taxon>
    </lineage>
</organism>
<protein>
    <recommendedName>
        <fullName evidence="4">DUF3994 domain-containing protein</fullName>
    </recommendedName>
</protein>
<proteinExistence type="predicted"/>
<evidence type="ECO:0000256" key="2">
    <source>
        <dbReference type="SAM" id="MobiDB-lite"/>
    </source>
</evidence>
<feature type="coiled-coil region" evidence="1">
    <location>
        <begin position="132"/>
        <end position="159"/>
    </location>
</feature>
<evidence type="ECO:0000313" key="5">
    <source>
        <dbReference type="EMBL" id="PFF40043.1"/>
    </source>
</evidence>
<feature type="domain" description="DUF3994" evidence="4">
    <location>
        <begin position="266"/>
        <end position="380"/>
    </location>
</feature>
<accession>A0A9X6VR47</accession>
<gene>
    <name evidence="5" type="ORF">CN357_33650</name>
</gene>
<dbReference type="PROSITE" id="PS51257">
    <property type="entry name" value="PROKAR_LIPOPROTEIN"/>
    <property type="match status" value="1"/>
</dbReference>
<comment type="caution">
    <text evidence="5">The sequence shown here is derived from an EMBL/GenBank/DDBJ whole genome shotgun (WGS) entry which is preliminary data.</text>
</comment>
<sequence>MKAKKLITLALPVMLMAGCTTETYGLTQSEYKLVDKHFKADKLIEDMNRMHYSDEQIEQQLRGALATIKSEQEEAKKKSKPKEEIQLDSYSKEEKSDTGKSKKDIDNVEGYPTDTLGKKDVSTKKLSEKEYVTRLFELRLDLQQELDRLDKEIKTMFDDGGELTKPTIDAITDTRLVLNELEAVNPPKKHEEFHEYVIKSGIKDSREGLNRVEEDVRKFMVGGISTARLKEVVEKGMRDIDSGPEMWETSFEDFEKEFPGVQQKVMDKKQKEIKDANEGTVNISANGKELVADWGTYRNGEFNLGFDLKKDGTFLMYESEDKEERKQTHMLGEWKYDGIKKIMTFTYKKFIEHGSEKEGIDLPPYAEFKIKSFNGDTFEMMELESEVVMKARKR</sequence>
<dbReference type="Pfam" id="PF13159">
    <property type="entry name" value="DUF3994"/>
    <property type="match status" value="1"/>
</dbReference>
<dbReference type="RefSeq" id="WP_098434416.1">
    <property type="nucleotide sequence ID" value="NZ_NTSO01000040.1"/>
</dbReference>
<evidence type="ECO:0000313" key="6">
    <source>
        <dbReference type="Proteomes" id="UP000220210"/>
    </source>
</evidence>
<evidence type="ECO:0000259" key="4">
    <source>
        <dbReference type="Pfam" id="PF13159"/>
    </source>
</evidence>
<dbReference type="AlphaFoldDB" id="A0A9X6VR47"/>
<feature type="chain" id="PRO_5040836667" description="DUF3994 domain-containing protein" evidence="3">
    <location>
        <begin position="18"/>
        <end position="394"/>
    </location>
</feature>